<evidence type="ECO:0000313" key="5">
    <source>
        <dbReference type="EMBL" id="NJP53953.1"/>
    </source>
</evidence>
<accession>A0ABX1AJI5</accession>
<dbReference type="EMBL" id="JAATEM010000060">
    <property type="protein sequence ID" value="NJP53953.1"/>
    <property type="molecule type" value="Genomic_DNA"/>
</dbReference>
<dbReference type="Pfam" id="PF01494">
    <property type="entry name" value="FAD_binding_3"/>
    <property type="match status" value="1"/>
</dbReference>
<feature type="domain" description="FAD-binding" evidence="4">
    <location>
        <begin position="25"/>
        <end position="357"/>
    </location>
</feature>
<name>A0ABX1AJI5_9ACTN</name>
<dbReference type="Gene3D" id="3.40.30.120">
    <property type="match status" value="1"/>
</dbReference>
<evidence type="ECO:0000256" key="3">
    <source>
        <dbReference type="ARBA" id="ARBA00022827"/>
    </source>
</evidence>
<dbReference type="Pfam" id="PF21274">
    <property type="entry name" value="Rng_hyd_C"/>
    <property type="match status" value="1"/>
</dbReference>
<evidence type="ECO:0000256" key="1">
    <source>
        <dbReference type="ARBA" id="ARBA00001974"/>
    </source>
</evidence>
<dbReference type="InterPro" id="IPR050641">
    <property type="entry name" value="RIFMO-like"/>
</dbReference>
<gene>
    <name evidence="5" type="ORF">HCJ93_28780</name>
</gene>
<dbReference type="RefSeq" id="WP_167998769.1">
    <property type="nucleotide sequence ID" value="NZ_JAATEM010000060.1"/>
</dbReference>
<comment type="caution">
    <text evidence="5">The sequence shown here is derived from an EMBL/GenBank/DDBJ whole genome shotgun (WGS) entry which is preliminary data.</text>
</comment>
<evidence type="ECO:0000313" key="6">
    <source>
        <dbReference type="Proteomes" id="UP000730591"/>
    </source>
</evidence>
<dbReference type="PRINTS" id="PR00420">
    <property type="entry name" value="RNGMNOXGNASE"/>
</dbReference>
<dbReference type="InterPro" id="IPR036188">
    <property type="entry name" value="FAD/NAD-bd_sf"/>
</dbReference>
<sequence>MNGTSTGPGSSLGSGGGRVPDWARTVIVVGAGPTGLLLAGDLAEAGVKVTLLEKRPHKISNLSRAFGVHARTLEQLDARGLADDLLATGSTITRLRLFRRLSLDLSGLPSRYPFLLITPQYEVEHLLEKRARDLGVAFHHETEVLALRQDGTGVDVTVRNADGSTATRRAAHVVGTDGHRSAVRQAIGQPFPGVSVIKSLLLADVRLAEKPESVLTVDGAGDVFAMIASFGDGWYRVMGWNRRHEVPDDTPLDLEEVREVTRRALGTDYGMYEARWLSRFHSDERQAPKYRVGRVFLAGDAAHIHSPAGGQGMNTGLQDAANLGWKLAAVVNGQAPDSLLDTYQTERHPVGRAVLRSSGGLVRLARARIPALRTVRALATTFVNAVTPARTKVLGQLTGIGFRYPAPRGSHRLVGRRVPDITLQGGRRLYEALRGGRFVLITPPTAPAPHPDGPHEEVVVEHWAGARRTAVLVRPDGYAAWAADDPDPAALQKALASRYSTAP</sequence>
<dbReference type="Proteomes" id="UP000730591">
    <property type="component" value="Unassembled WGS sequence"/>
</dbReference>
<protein>
    <submittedName>
        <fullName evidence="5">FAD-binding protein</fullName>
    </submittedName>
</protein>
<reference evidence="5 6" key="1">
    <citation type="submission" date="2020-03" db="EMBL/GenBank/DDBJ databases">
        <title>WGS of actinomycetes isolated from Thailand.</title>
        <authorList>
            <person name="Thawai C."/>
        </authorList>
    </citation>
    <scope>NUCLEOTIDE SEQUENCE [LARGE SCALE GENOMIC DNA]</scope>
    <source>
        <strain evidence="5 6">SBST2-5</strain>
    </source>
</reference>
<dbReference type="SUPFAM" id="SSF51905">
    <property type="entry name" value="FAD/NAD(P)-binding domain"/>
    <property type="match status" value="1"/>
</dbReference>
<proteinExistence type="predicted"/>
<comment type="cofactor">
    <cofactor evidence="1">
        <name>FAD</name>
        <dbReference type="ChEBI" id="CHEBI:57692"/>
    </cofactor>
</comment>
<evidence type="ECO:0000256" key="2">
    <source>
        <dbReference type="ARBA" id="ARBA00022630"/>
    </source>
</evidence>
<evidence type="ECO:0000259" key="4">
    <source>
        <dbReference type="Pfam" id="PF01494"/>
    </source>
</evidence>
<dbReference type="PANTHER" id="PTHR43004:SF19">
    <property type="entry name" value="BINDING MONOOXYGENASE, PUTATIVE (JCVI)-RELATED"/>
    <property type="match status" value="1"/>
</dbReference>
<organism evidence="5 6">
    <name type="scientific">Streptomyces composti</name>
    <dbReference type="NCBI Taxonomy" id="2720025"/>
    <lineage>
        <taxon>Bacteria</taxon>
        <taxon>Bacillati</taxon>
        <taxon>Actinomycetota</taxon>
        <taxon>Actinomycetes</taxon>
        <taxon>Kitasatosporales</taxon>
        <taxon>Streptomycetaceae</taxon>
        <taxon>Streptomyces</taxon>
    </lineage>
</organism>
<dbReference type="PANTHER" id="PTHR43004">
    <property type="entry name" value="TRK SYSTEM POTASSIUM UPTAKE PROTEIN"/>
    <property type="match status" value="1"/>
</dbReference>
<dbReference type="InterPro" id="IPR002938">
    <property type="entry name" value="FAD-bd"/>
</dbReference>
<keyword evidence="2" id="KW-0285">Flavoprotein</keyword>
<keyword evidence="3" id="KW-0274">FAD</keyword>
<dbReference type="Gene3D" id="3.50.50.60">
    <property type="entry name" value="FAD/NAD(P)-binding domain"/>
    <property type="match status" value="1"/>
</dbReference>
<keyword evidence="6" id="KW-1185">Reference proteome</keyword>
<dbReference type="Gene3D" id="3.30.70.2450">
    <property type="match status" value="1"/>
</dbReference>